<dbReference type="OrthoDB" id="9867458at2"/>
<proteinExistence type="predicted"/>
<reference evidence="1 2" key="1">
    <citation type="submission" date="2019-07" db="EMBL/GenBank/DDBJ databases">
        <title>Flavobacterium sp. nov., isolated from glacier ice.</title>
        <authorList>
            <person name="Liu Q."/>
            <person name="Xin Y.-H."/>
        </authorList>
    </citation>
    <scope>NUCLEOTIDE SEQUENCE [LARGE SCALE GENOMIC DNA]</scope>
    <source>
        <strain evidence="1 2">ZT4R6</strain>
    </source>
</reference>
<comment type="caution">
    <text evidence="1">The sequence shown here is derived from an EMBL/GenBank/DDBJ whole genome shotgun (WGS) entry which is preliminary data.</text>
</comment>
<name>A0A552UTR9_9FLAO</name>
<evidence type="ECO:0000313" key="2">
    <source>
        <dbReference type="Proteomes" id="UP000320643"/>
    </source>
</evidence>
<accession>A0A552UTR9</accession>
<sequence length="178" mass="19934">MSIIITYTGEIQKFKDAVSLANKIVVDVAFYDIIVSRQTPFDESVPSDISPIVIAELFGSIDLDLTLKEYKRPQTVGGAFDPDYPTTLWGNVNALHRSSCNLASMLVHECVHALSYHSKEYNFSHDSQEPKYNQQTAPYWIGNKVRDHYCNNGVIEIAVEEPLIIETNVPIDSIVDVG</sequence>
<dbReference type="Proteomes" id="UP000320643">
    <property type="component" value="Unassembled WGS sequence"/>
</dbReference>
<dbReference type="AlphaFoldDB" id="A0A552UTR9"/>
<evidence type="ECO:0000313" key="1">
    <source>
        <dbReference type="EMBL" id="TRW21540.1"/>
    </source>
</evidence>
<dbReference type="RefSeq" id="WP_143375200.1">
    <property type="nucleotide sequence ID" value="NZ_VJVZ01000018.1"/>
</dbReference>
<dbReference type="EMBL" id="VJVZ01000018">
    <property type="protein sequence ID" value="TRW21540.1"/>
    <property type="molecule type" value="Genomic_DNA"/>
</dbReference>
<gene>
    <name evidence="1" type="ORF">FMM05_19990</name>
</gene>
<keyword evidence="2" id="KW-1185">Reference proteome</keyword>
<organism evidence="1 2">
    <name type="scientific">Flavobacterium zepuense</name>
    <dbReference type="NCBI Taxonomy" id="2593302"/>
    <lineage>
        <taxon>Bacteria</taxon>
        <taxon>Pseudomonadati</taxon>
        <taxon>Bacteroidota</taxon>
        <taxon>Flavobacteriia</taxon>
        <taxon>Flavobacteriales</taxon>
        <taxon>Flavobacteriaceae</taxon>
        <taxon>Flavobacterium</taxon>
    </lineage>
</organism>
<protein>
    <submittedName>
        <fullName evidence="1">Uncharacterized protein</fullName>
    </submittedName>
</protein>